<dbReference type="RefSeq" id="WP_153118027.1">
    <property type="nucleotide sequence ID" value="NZ_VZCC01000006.1"/>
</dbReference>
<dbReference type="AlphaFoldDB" id="A0AA90UUG7"/>
<organism evidence="1 2">
    <name type="scientific">Segatella copri</name>
    <dbReference type="NCBI Taxonomy" id="165179"/>
    <lineage>
        <taxon>Bacteria</taxon>
        <taxon>Pseudomonadati</taxon>
        <taxon>Bacteroidota</taxon>
        <taxon>Bacteroidia</taxon>
        <taxon>Bacteroidales</taxon>
        <taxon>Prevotellaceae</taxon>
        <taxon>Segatella</taxon>
    </lineage>
</organism>
<accession>A0AA90UUG7</accession>
<dbReference type="Proteomes" id="UP000421408">
    <property type="component" value="Unassembled WGS sequence"/>
</dbReference>
<comment type="caution">
    <text evidence="1">The sequence shown here is derived from an EMBL/GenBank/DDBJ whole genome shotgun (WGS) entry which is preliminary data.</text>
</comment>
<proteinExistence type="predicted"/>
<sequence length="106" mass="12274">MFVTNWISTTKIQKISEITNFFRHYFLSRTEVYLGLGFGRLVPKNRIGCRFELGCQFMGKLKVYQNGNEIDINKALEDAGEDDLSKFVKDLKVYPVLKFSLTGRIL</sequence>
<dbReference type="Gene3D" id="2.40.160.170">
    <property type="match status" value="1"/>
</dbReference>
<evidence type="ECO:0000313" key="2">
    <source>
        <dbReference type="Proteomes" id="UP000421408"/>
    </source>
</evidence>
<name>A0AA90UUG7_9BACT</name>
<dbReference type="EMBL" id="VZCC01000006">
    <property type="protein sequence ID" value="MQN82601.1"/>
    <property type="molecule type" value="Genomic_DNA"/>
</dbReference>
<protein>
    <submittedName>
        <fullName evidence="1">Uncharacterized protein</fullName>
    </submittedName>
</protein>
<reference evidence="2" key="1">
    <citation type="submission" date="2019-09" db="EMBL/GenBank/DDBJ databases">
        <title>Distinct polysaccharide growth profiles of human intestinal Prevotella copri isolates.</title>
        <authorList>
            <person name="Fehlner-Peach H."/>
            <person name="Magnabosco C."/>
            <person name="Raghavan V."/>
            <person name="Scher J.U."/>
            <person name="Tett A."/>
            <person name="Cox L.M."/>
            <person name="Gottsegen C."/>
            <person name="Watters A."/>
            <person name="Wiltshire- Gordon J.D."/>
            <person name="Segata N."/>
            <person name="Bonneau R."/>
            <person name="Littman D.R."/>
        </authorList>
    </citation>
    <scope>NUCLEOTIDE SEQUENCE [LARGE SCALE GENOMIC DNA]</scope>
    <source>
        <strain evidence="2">iAA108</strain>
    </source>
</reference>
<evidence type="ECO:0000313" key="1">
    <source>
        <dbReference type="EMBL" id="MQN82601.1"/>
    </source>
</evidence>
<gene>
    <name evidence="1" type="ORF">F7D74_01035</name>
</gene>